<feature type="compositionally biased region" description="Low complexity" evidence="1">
    <location>
        <begin position="167"/>
        <end position="185"/>
    </location>
</feature>
<keyword evidence="5" id="KW-1185">Reference proteome</keyword>
<dbReference type="EMBL" id="JAEUXJ010000019">
    <property type="protein sequence ID" value="MBL6458772.1"/>
    <property type="molecule type" value="Genomic_DNA"/>
</dbReference>
<dbReference type="Proteomes" id="UP000606490">
    <property type="component" value="Unassembled WGS sequence"/>
</dbReference>
<dbReference type="InterPro" id="IPR038109">
    <property type="entry name" value="DNA_bind_recomb_sf"/>
</dbReference>
<accession>A0ABS1VAV2</accession>
<dbReference type="PROSITE" id="PS51737">
    <property type="entry name" value="RECOMBINASE_DNA_BIND"/>
    <property type="match status" value="1"/>
</dbReference>
<dbReference type="InterPro" id="IPR006119">
    <property type="entry name" value="Resolv_N"/>
</dbReference>
<evidence type="ECO:0000259" key="2">
    <source>
        <dbReference type="PROSITE" id="PS51736"/>
    </source>
</evidence>
<dbReference type="Pfam" id="PF07508">
    <property type="entry name" value="Recombinase"/>
    <property type="match status" value="1"/>
</dbReference>
<dbReference type="PANTHER" id="PTHR30461">
    <property type="entry name" value="DNA-INVERTASE FROM LAMBDOID PROPHAGE"/>
    <property type="match status" value="1"/>
</dbReference>
<feature type="region of interest" description="Disordered" evidence="1">
    <location>
        <begin position="146"/>
        <end position="185"/>
    </location>
</feature>
<protein>
    <submittedName>
        <fullName evidence="4">Recombinase family protein</fullName>
    </submittedName>
</protein>
<reference evidence="4 5" key="1">
    <citation type="submission" date="2021-01" db="EMBL/GenBank/DDBJ databases">
        <title>Belnapia mucosa sp. nov. and Belnapia arida sp. nov., isolated from the Tabernas Desert (Almeria, Spain).</title>
        <authorList>
            <person name="Molina-Menor E."/>
            <person name="Vidal-Verdu A."/>
            <person name="Calonge A."/>
            <person name="Satari L."/>
            <person name="Pereto Magraner J."/>
            <person name="Porcar Miralles M."/>
        </authorList>
    </citation>
    <scope>NUCLEOTIDE SEQUENCE [LARGE SCALE GENOMIC DNA]</scope>
    <source>
        <strain evidence="4 5">T6</strain>
    </source>
</reference>
<evidence type="ECO:0000256" key="1">
    <source>
        <dbReference type="SAM" id="MobiDB-lite"/>
    </source>
</evidence>
<proteinExistence type="predicted"/>
<evidence type="ECO:0000313" key="4">
    <source>
        <dbReference type="EMBL" id="MBL6458772.1"/>
    </source>
</evidence>
<organism evidence="4 5">
    <name type="scientific">Belnapia mucosa</name>
    <dbReference type="NCBI Taxonomy" id="2804532"/>
    <lineage>
        <taxon>Bacteria</taxon>
        <taxon>Pseudomonadati</taxon>
        <taxon>Pseudomonadota</taxon>
        <taxon>Alphaproteobacteria</taxon>
        <taxon>Acetobacterales</taxon>
        <taxon>Roseomonadaceae</taxon>
        <taxon>Belnapia</taxon>
    </lineage>
</organism>
<feature type="domain" description="Recombinase" evidence="3">
    <location>
        <begin position="56"/>
        <end position="164"/>
    </location>
</feature>
<comment type="caution">
    <text evidence="4">The sequence shown here is derived from an EMBL/GenBank/DDBJ whole genome shotgun (WGS) entry which is preliminary data.</text>
</comment>
<dbReference type="InterPro" id="IPR011109">
    <property type="entry name" value="DNA_bind_recombinase_dom"/>
</dbReference>
<dbReference type="InterPro" id="IPR036162">
    <property type="entry name" value="Resolvase-like_N_sf"/>
</dbReference>
<name>A0ABS1VAV2_9PROT</name>
<dbReference type="SUPFAM" id="SSF53041">
    <property type="entry name" value="Resolvase-like"/>
    <property type="match status" value="1"/>
</dbReference>
<evidence type="ECO:0000313" key="5">
    <source>
        <dbReference type="Proteomes" id="UP000606490"/>
    </source>
</evidence>
<dbReference type="Pfam" id="PF00239">
    <property type="entry name" value="Resolvase"/>
    <property type="match status" value="1"/>
</dbReference>
<dbReference type="PANTHER" id="PTHR30461:SF23">
    <property type="entry name" value="DNA RECOMBINASE-RELATED"/>
    <property type="match status" value="1"/>
</dbReference>
<evidence type="ECO:0000259" key="3">
    <source>
        <dbReference type="PROSITE" id="PS51737"/>
    </source>
</evidence>
<sequence>MVFLDRPMSRDPHDQLLLQIRGAIAEYERSLITERMRRARLRKLRAGTLLPWTQRRYGYRLDPDRPRDPAGVRLDEAEAAVVRDLFARCAGEDTTIIGLVQHLDRLGIASPRGRRSWSASALRGLLTNPVYLGQVYANRLRTRPAERRRSALLPQGRGDGGKRLADQPNGSRSPPSQPSSPWNSSTALGTDWPIISAWHGGTTECTNTFCAGWSAAAVAAGALSHCLMTGRV</sequence>
<dbReference type="Gene3D" id="3.90.1750.20">
    <property type="entry name" value="Putative Large Serine Recombinase, Chain B, Domain 2"/>
    <property type="match status" value="1"/>
</dbReference>
<feature type="domain" description="Resolvase/invertase-type recombinase catalytic" evidence="2">
    <location>
        <begin position="1"/>
        <end position="47"/>
    </location>
</feature>
<dbReference type="PROSITE" id="PS51736">
    <property type="entry name" value="RECOMBINASES_3"/>
    <property type="match status" value="1"/>
</dbReference>
<dbReference type="InterPro" id="IPR050639">
    <property type="entry name" value="SSR_resolvase"/>
</dbReference>
<gene>
    <name evidence="4" type="ORF">JMJ55_25900</name>
</gene>